<comment type="similarity">
    <text evidence="13">Belongs to the peptidase M48 family.</text>
</comment>
<protein>
    <submittedName>
        <fullName evidence="17">Peptidase M48 Ste24p</fullName>
    </submittedName>
</protein>
<dbReference type="AlphaFoldDB" id="A0A2U3QEK5"/>
<keyword evidence="3 14" id="KW-0812">Transmembrane</keyword>
<evidence type="ECO:0000256" key="5">
    <source>
        <dbReference type="ARBA" id="ARBA00022801"/>
    </source>
</evidence>
<dbReference type="Pfam" id="PF16491">
    <property type="entry name" value="Peptidase_M48_N"/>
    <property type="match status" value="1"/>
</dbReference>
<dbReference type="CDD" id="cd07343">
    <property type="entry name" value="M48A_Zmpste24p_like"/>
    <property type="match status" value="1"/>
</dbReference>
<accession>A0A2U3QEK5</accession>
<evidence type="ECO:0000256" key="1">
    <source>
        <dbReference type="ARBA" id="ARBA00004477"/>
    </source>
</evidence>
<feature type="transmembrane region" description="Helical" evidence="14">
    <location>
        <begin position="6"/>
        <end position="24"/>
    </location>
</feature>
<feature type="binding site" evidence="12">
    <location>
        <position position="280"/>
    </location>
    <ligand>
        <name>Zn(2+)</name>
        <dbReference type="ChEBI" id="CHEBI:29105"/>
        <note>catalytic</note>
    </ligand>
</feature>
<keyword evidence="10 14" id="KW-0472">Membrane</keyword>
<dbReference type="GO" id="GO:0046872">
    <property type="term" value="F:metal ion binding"/>
    <property type="evidence" value="ECO:0007669"/>
    <property type="project" value="UniProtKB-KW"/>
</dbReference>
<feature type="transmembrane region" description="Helical" evidence="14">
    <location>
        <begin position="62"/>
        <end position="86"/>
    </location>
</feature>
<evidence type="ECO:0000256" key="4">
    <source>
        <dbReference type="ARBA" id="ARBA00022723"/>
    </source>
</evidence>
<feature type="transmembrane region" description="Helical" evidence="14">
    <location>
        <begin position="174"/>
        <end position="193"/>
    </location>
</feature>
<evidence type="ECO:0000256" key="11">
    <source>
        <dbReference type="PIRSR" id="PIRSR627057-1"/>
    </source>
</evidence>
<feature type="domain" description="CAAX prenyl protease 1 N-terminal" evidence="16">
    <location>
        <begin position="35"/>
        <end position="203"/>
    </location>
</feature>
<dbReference type="FunFam" id="3.30.2010.10:FF:000002">
    <property type="entry name" value="CAAX prenyl protease"/>
    <property type="match status" value="1"/>
</dbReference>
<evidence type="ECO:0000256" key="2">
    <source>
        <dbReference type="ARBA" id="ARBA00022670"/>
    </source>
</evidence>
<evidence type="ECO:0000313" key="17">
    <source>
        <dbReference type="EMBL" id="SPP99848.1"/>
    </source>
</evidence>
<evidence type="ECO:0000256" key="3">
    <source>
        <dbReference type="ARBA" id="ARBA00022692"/>
    </source>
</evidence>
<feature type="transmembrane region" description="Helical" evidence="14">
    <location>
        <begin position="328"/>
        <end position="349"/>
    </location>
</feature>
<evidence type="ECO:0000256" key="7">
    <source>
        <dbReference type="ARBA" id="ARBA00022833"/>
    </source>
</evidence>
<gene>
    <name evidence="17" type="ORF">NBG4_1200001</name>
</gene>
<feature type="binding site" evidence="12">
    <location>
        <position position="354"/>
    </location>
    <ligand>
        <name>Zn(2+)</name>
        <dbReference type="ChEBI" id="CHEBI:29105"/>
        <note>catalytic</note>
    </ligand>
</feature>
<feature type="active site" description="Proton donor" evidence="11">
    <location>
        <position position="358"/>
    </location>
</feature>
<dbReference type="GO" id="GO:0071586">
    <property type="term" value="P:CAAX-box protein processing"/>
    <property type="evidence" value="ECO:0007669"/>
    <property type="project" value="InterPro"/>
</dbReference>
<dbReference type="Proteomes" id="UP000245125">
    <property type="component" value="Unassembled WGS sequence"/>
</dbReference>
<keyword evidence="18" id="KW-1185">Reference proteome</keyword>
<feature type="domain" description="Peptidase M48" evidence="15">
    <location>
        <begin position="207"/>
        <end position="409"/>
    </location>
</feature>
<comment type="subcellular location">
    <subcellularLocation>
        <location evidence="1">Endoplasmic reticulum membrane</location>
        <topology evidence="1">Multi-pass membrane protein</topology>
    </subcellularLocation>
</comment>
<name>A0A2U3QEK5_9BACT</name>
<comment type="cofactor">
    <cofactor evidence="12 13">
        <name>Zn(2+)</name>
        <dbReference type="ChEBI" id="CHEBI:29105"/>
    </cofactor>
    <text evidence="12 13">Binds 1 zinc ion per subunit.</text>
</comment>
<keyword evidence="2 13" id="KW-0645">Protease</keyword>
<evidence type="ECO:0000256" key="14">
    <source>
        <dbReference type="SAM" id="Phobius"/>
    </source>
</evidence>
<feature type="binding site" evidence="12">
    <location>
        <position position="276"/>
    </location>
    <ligand>
        <name>Zn(2+)</name>
        <dbReference type="ChEBI" id="CHEBI:29105"/>
        <note>catalytic</note>
    </ligand>
</feature>
<keyword evidence="6" id="KW-0256">Endoplasmic reticulum</keyword>
<keyword evidence="4 12" id="KW-0479">Metal-binding</keyword>
<keyword evidence="8 14" id="KW-1133">Transmembrane helix</keyword>
<evidence type="ECO:0000256" key="12">
    <source>
        <dbReference type="PIRSR" id="PIRSR627057-2"/>
    </source>
</evidence>
<dbReference type="Gene3D" id="3.30.2010.10">
    <property type="entry name" value="Metalloproteases ('zincins'), catalytic domain"/>
    <property type="match status" value="1"/>
</dbReference>
<dbReference type="InterPro" id="IPR027057">
    <property type="entry name" value="CAXX_Prtase_1"/>
</dbReference>
<feature type="active site" evidence="11">
    <location>
        <position position="277"/>
    </location>
</feature>
<reference evidence="18" key="1">
    <citation type="submission" date="2018-03" db="EMBL/GenBank/DDBJ databases">
        <authorList>
            <person name="Zecchin S."/>
        </authorList>
    </citation>
    <scope>NUCLEOTIDE SEQUENCE [LARGE SCALE GENOMIC DNA]</scope>
</reference>
<keyword evidence="5 13" id="KW-0378">Hydrolase</keyword>
<evidence type="ECO:0000256" key="13">
    <source>
        <dbReference type="RuleBase" id="RU003983"/>
    </source>
</evidence>
<proteinExistence type="inferred from homology"/>
<feature type="transmembrane region" description="Helical" evidence="14">
    <location>
        <begin position="286"/>
        <end position="308"/>
    </location>
</feature>
<evidence type="ECO:0000259" key="16">
    <source>
        <dbReference type="Pfam" id="PF16491"/>
    </source>
</evidence>
<keyword evidence="9 13" id="KW-0482">Metalloprotease</keyword>
<keyword evidence="7 12" id="KW-0862">Zinc</keyword>
<organism evidence="17 18">
    <name type="scientific">Candidatus Sulfobium mesophilum</name>
    <dbReference type="NCBI Taxonomy" id="2016548"/>
    <lineage>
        <taxon>Bacteria</taxon>
        <taxon>Pseudomonadati</taxon>
        <taxon>Nitrospirota</taxon>
        <taxon>Nitrospiria</taxon>
        <taxon>Nitrospirales</taxon>
        <taxon>Nitrospiraceae</taxon>
        <taxon>Candidatus Sulfobium</taxon>
    </lineage>
</organism>
<evidence type="ECO:0000256" key="9">
    <source>
        <dbReference type="ARBA" id="ARBA00023049"/>
    </source>
</evidence>
<dbReference type="InterPro" id="IPR032456">
    <property type="entry name" value="Peptidase_M48_N"/>
</dbReference>
<dbReference type="Pfam" id="PF01435">
    <property type="entry name" value="Peptidase_M48"/>
    <property type="match status" value="1"/>
</dbReference>
<dbReference type="InterPro" id="IPR001915">
    <property type="entry name" value="Peptidase_M48"/>
</dbReference>
<feature type="transmembrane region" description="Helical" evidence="14">
    <location>
        <begin position="149"/>
        <end position="168"/>
    </location>
</feature>
<feature type="transmembrane region" description="Helical" evidence="14">
    <location>
        <begin position="98"/>
        <end position="122"/>
    </location>
</feature>
<sequence>MNKSQILFLIILIPVTGFIIERYLNWLNSTMWSDRLPGKLKGICDEEKYRKSQLYHRENDRLSFWSSAFNLAVIIFMIAAGGFAFADDAARSVSHNPIVVSLVFFGIIGFASDLINIPFGAYDTFVIEKKYGFNTTSVRTYITDHIKSWFLALLVGAPVLGLITWFHFKTGKDFWLYAWILITLFSVLMNLFYSELIVPLFNRQTPLPAGSLRSAIESFAEKTGFRLRDVYVIDGSKRSTKANAYFSGFGPKKRIVLYDTLLNEFSEEEIVAVLAHEIGHYRKKHVVVSLAASVFLTGVMLFLFSLIVDNPVLSEALGAKQPGFHLGLIVFGILYSPLSLLIGLITNYVSRKNEFSADRFVKENYIPSRLADALKKLSVKNLSNMMPHRLYVFFHYSHPPLLDRLAKLE</sequence>
<evidence type="ECO:0000256" key="6">
    <source>
        <dbReference type="ARBA" id="ARBA00022824"/>
    </source>
</evidence>
<dbReference type="OrthoDB" id="9781930at2"/>
<evidence type="ECO:0000313" key="18">
    <source>
        <dbReference type="Proteomes" id="UP000245125"/>
    </source>
</evidence>
<evidence type="ECO:0000259" key="15">
    <source>
        <dbReference type="Pfam" id="PF01435"/>
    </source>
</evidence>
<evidence type="ECO:0000256" key="10">
    <source>
        <dbReference type="ARBA" id="ARBA00023136"/>
    </source>
</evidence>
<dbReference type="GO" id="GO:0004222">
    <property type="term" value="F:metalloendopeptidase activity"/>
    <property type="evidence" value="ECO:0007669"/>
    <property type="project" value="InterPro"/>
</dbReference>
<evidence type="ECO:0000256" key="8">
    <source>
        <dbReference type="ARBA" id="ARBA00022989"/>
    </source>
</evidence>
<dbReference type="EMBL" id="OUUY01000025">
    <property type="protein sequence ID" value="SPP99848.1"/>
    <property type="molecule type" value="Genomic_DNA"/>
</dbReference>
<dbReference type="PANTHER" id="PTHR10120">
    <property type="entry name" value="CAAX PRENYL PROTEASE 1"/>
    <property type="match status" value="1"/>
</dbReference>